<dbReference type="PRINTS" id="PR00662">
    <property type="entry name" value="G6PISOMERASE"/>
</dbReference>
<dbReference type="PROSITE" id="PS00174">
    <property type="entry name" value="P_GLUCOSE_ISOMERASE_2"/>
    <property type="match status" value="1"/>
</dbReference>
<dbReference type="PANTHER" id="PTHR11469">
    <property type="entry name" value="GLUCOSE-6-PHOSPHATE ISOMERASE"/>
    <property type="match status" value="1"/>
</dbReference>
<keyword evidence="3 8" id="KW-0312">Gluconeogenesis</keyword>
<dbReference type="EMBL" id="CP002109">
    <property type="protein sequence ID" value="ADL02700.1"/>
    <property type="molecule type" value="Genomic_DNA"/>
</dbReference>
<keyword evidence="4 8" id="KW-0963">Cytoplasm</keyword>
<evidence type="ECO:0000256" key="5">
    <source>
        <dbReference type="ARBA" id="ARBA00023152"/>
    </source>
</evidence>
<evidence type="ECO:0000256" key="6">
    <source>
        <dbReference type="ARBA" id="ARBA00023235"/>
    </source>
</evidence>
<dbReference type="HAMAP" id="MF_00473">
    <property type="entry name" value="G6P_isomerase"/>
    <property type="match status" value="1"/>
</dbReference>
<comment type="similarity">
    <text evidence="2 8 9">Belongs to the GPI family.</text>
</comment>
<dbReference type="CDD" id="cd05016">
    <property type="entry name" value="SIS_PGI_2"/>
    <property type="match status" value="1"/>
</dbReference>
<keyword evidence="11" id="KW-1185">Reference proteome</keyword>
<dbReference type="OrthoDB" id="140919at2"/>
<dbReference type="InterPro" id="IPR001672">
    <property type="entry name" value="G6P_Isomerase"/>
</dbReference>
<evidence type="ECO:0000256" key="8">
    <source>
        <dbReference type="HAMAP-Rule" id="MF_00473"/>
    </source>
</evidence>
<evidence type="ECO:0000256" key="7">
    <source>
        <dbReference type="ARBA" id="ARBA00029321"/>
    </source>
</evidence>
<dbReference type="FunFam" id="3.40.50.10490:FF:000016">
    <property type="entry name" value="Glucose-6-phosphate isomerase"/>
    <property type="match status" value="1"/>
</dbReference>
<dbReference type="GO" id="GO:0051156">
    <property type="term" value="P:glucose 6-phosphate metabolic process"/>
    <property type="evidence" value="ECO:0007669"/>
    <property type="project" value="TreeGrafter"/>
</dbReference>
<feature type="active site" description="Proton donor" evidence="8">
    <location>
        <position position="290"/>
    </location>
</feature>
<evidence type="ECO:0000313" key="10">
    <source>
        <dbReference type="EMBL" id="ADL02700.1"/>
    </source>
</evidence>
<dbReference type="GO" id="GO:0004347">
    <property type="term" value="F:glucose-6-phosphate isomerase activity"/>
    <property type="evidence" value="ECO:0007669"/>
    <property type="project" value="UniProtKB-UniRule"/>
</dbReference>
<dbReference type="GO" id="GO:0006094">
    <property type="term" value="P:gluconeogenesis"/>
    <property type="evidence" value="ECO:0007669"/>
    <property type="project" value="UniProtKB-UniRule"/>
</dbReference>
<dbReference type="NCBIfam" id="NF010697">
    <property type="entry name" value="PRK14097.1"/>
    <property type="match status" value="1"/>
</dbReference>
<dbReference type="GO" id="GO:0048029">
    <property type="term" value="F:monosaccharide binding"/>
    <property type="evidence" value="ECO:0007669"/>
    <property type="project" value="TreeGrafter"/>
</dbReference>
<evidence type="ECO:0000256" key="2">
    <source>
        <dbReference type="ARBA" id="ARBA00006604"/>
    </source>
</evidence>
<feature type="active site" evidence="8">
    <location>
        <position position="425"/>
    </location>
</feature>
<sequence length="448" mass="49600">MGNVIFDYSRASGFVSAEEMENMKATVMCARNVLMNKSGAGSDFLGWIDLPVDYDKEEFQRIKMAAEKIQNDSEVLLVIGIGGSYLGARAAIEFLSHSFYNVLPKGKRKTPEIYFVGNSISSKYIQDLKDVLDGKDFSVNIISKSGTTTEPAIAFRVFKDMLIEKYGREEANKRIYATTDKARGALKNLADEEGYESFVVPDDVGGRFSVLTAVGLLPIAVSGADIDKLMEGAEAARKEALEADFETNGSLQYAAVRNILLRKGKTVEIVANYEPSLHYVSEWWKQLFGESEGKDQRGIFPAAVDLTTDLHSMGQFIQDGARIMFETVLNVEASPAEILLKEEEVDTDGMNYLAGKSVDFVNKSAMNGTILAHTDGDVPNLMVGIPKQDEYSLGQLFYFFEYACGISGYILGVNPFNQPGVESYKKNMFALLGKPGYEKEREELLKRL</sequence>
<accession>D9R0Q1</accession>
<dbReference type="SUPFAM" id="SSF53697">
    <property type="entry name" value="SIS domain"/>
    <property type="match status" value="1"/>
</dbReference>
<evidence type="ECO:0000313" key="11">
    <source>
        <dbReference type="Proteomes" id="UP000001662"/>
    </source>
</evidence>
<evidence type="ECO:0000256" key="3">
    <source>
        <dbReference type="ARBA" id="ARBA00022432"/>
    </source>
</evidence>
<dbReference type="PROSITE" id="PS51463">
    <property type="entry name" value="P_GLUCOSE_ISOMERASE_3"/>
    <property type="match status" value="1"/>
</dbReference>
<comment type="pathway">
    <text evidence="8">Carbohydrate biosynthesis; gluconeogenesis.</text>
</comment>
<dbReference type="Pfam" id="PF00342">
    <property type="entry name" value="PGI"/>
    <property type="match status" value="1"/>
</dbReference>
<dbReference type="GO" id="GO:0097367">
    <property type="term" value="F:carbohydrate derivative binding"/>
    <property type="evidence" value="ECO:0007669"/>
    <property type="project" value="InterPro"/>
</dbReference>
<evidence type="ECO:0000256" key="4">
    <source>
        <dbReference type="ARBA" id="ARBA00022490"/>
    </source>
</evidence>
<dbReference type="EC" id="5.3.1.9" evidence="8"/>
<dbReference type="InterPro" id="IPR018189">
    <property type="entry name" value="Phosphoglucose_isomerase_CS"/>
</dbReference>
<comment type="function">
    <text evidence="8">Catalyzes the reversible isomerization of glucose-6-phosphate to fructose-6-phosphate.</text>
</comment>
<proteinExistence type="inferred from homology"/>
<organism evidence="10 11">
    <name type="scientific">Lacrimispora saccharolytica (strain ATCC 35040 / DSM 2544 / NRCC 2533 / WM1)</name>
    <name type="common">Clostridium saccharolyticum</name>
    <dbReference type="NCBI Taxonomy" id="610130"/>
    <lineage>
        <taxon>Bacteria</taxon>
        <taxon>Bacillati</taxon>
        <taxon>Bacillota</taxon>
        <taxon>Clostridia</taxon>
        <taxon>Lachnospirales</taxon>
        <taxon>Lachnospiraceae</taxon>
        <taxon>Lacrimispora</taxon>
    </lineage>
</organism>
<dbReference type="GO" id="GO:0005829">
    <property type="term" value="C:cytosol"/>
    <property type="evidence" value="ECO:0007669"/>
    <property type="project" value="TreeGrafter"/>
</dbReference>
<dbReference type="PROSITE" id="PS00765">
    <property type="entry name" value="P_GLUCOSE_ISOMERASE_1"/>
    <property type="match status" value="1"/>
</dbReference>
<dbReference type="CDD" id="cd05015">
    <property type="entry name" value="SIS_PGI_1"/>
    <property type="match status" value="1"/>
</dbReference>
<dbReference type="PaxDb" id="610130-Closa_0057"/>
<dbReference type="AlphaFoldDB" id="D9R0Q1"/>
<dbReference type="eggNOG" id="COG0166">
    <property type="taxonomic scope" value="Bacteria"/>
</dbReference>
<evidence type="ECO:0000256" key="1">
    <source>
        <dbReference type="ARBA" id="ARBA00004926"/>
    </source>
</evidence>
<protein>
    <recommendedName>
        <fullName evidence="8">Glucose-6-phosphate isomerase</fullName>
        <shortName evidence="8">GPI</shortName>
        <ecNumber evidence="8">5.3.1.9</ecNumber>
    </recommendedName>
    <alternativeName>
        <fullName evidence="8">Phosphoglucose isomerase</fullName>
        <shortName evidence="8">PGI</shortName>
    </alternativeName>
    <alternativeName>
        <fullName evidence="8">Phosphohexose isomerase</fullName>
        <shortName evidence="8">PHI</shortName>
    </alternativeName>
</protein>
<dbReference type="Gene3D" id="3.40.50.10490">
    <property type="entry name" value="Glucose-6-phosphate isomerase like protein, domain 1"/>
    <property type="match status" value="2"/>
</dbReference>
<comment type="pathway">
    <text evidence="1 8 9">Carbohydrate degradation; glycolysis; D-glyceraldehyde 3-phosphate and glycerone phosphate from D-glucose: step 2/4.</text>
</comment>
<dbReference type="UniPathway" id="UPA00109">
    <property type="reaction ID" value="UER00181"/>
</dbReference>
<dbReference type="RefSeq" id="WP_013270800.1">
    <property type="nucleotide sequence ID" value="NC_014376.1"/>
</dbReference>
<dbReference type="HOGENOM" id="CLU_037303_0_1_9"/>
<dbReference type="STRING" id="610130.Closa_0057"/>
<comment type="catalytic activity">
    <reaction evidence="7 8 9">
        <text>alpha-D-glucose 6-phosphate = beta-D-fructose 6-phosphate</text>
        <dbReference type="Rhea" id="RHEA:11816"/>
        <dbReference type="ChEBI" id="CHEBI:57634"/>
        <dbReference type="ChEBI" id="CHEBI:58225"/>
        <dbReference type="EC" id="5.3.1.9"/>
    </reaction>
</comment>
<dbReference type="InterPro" id="IPR035476">
    <property type="entry name" value="SIS_PGI_1"/>
</dbReference>
<dbReference type="InterPro" id="IPR046348">
    <property type="entry name" value="SIS_dom_sf"/>
</dbReference>
<keyword evidence="5 8" id="KW-0324">Glycolysis</keyword>
<dbReference type="InterPro" id="IPR035482">
    <property type="entry name" value="SIS_PGI_2"/>
</dbReference>
<dbReference type="GO" id="GO:0006096">
    <property type="term" value="P:glycolytic process"/>
    <property type="evidence" value="ECO:0007669"/>
    <property type="project" value="UniProtKB-UniRule"/>
</dbReference>
<reference evidence="10" key="1">
    <citation type="submission" date="2010-07" db="EMBL/GenBank/DDBJ databases">
        <title>Complete sequence of Clostridium saccharolyticum WM1.</title>
        <authorList>
            <consortium name="US DOE Joint Genome Institute"/>
            <person name="Lucas S."/>
            <person name="Copeland A."/>
            <person name="Lapidus A."/>
            <person name="Cheng J.-F."/>
            <person name="Bruce D."/>
            <person name="Goodwin L."/>
            <person name="Pitluck S."/>
            <person name="Chertkov O."/>
            <person name="Detter J.C."/>
            <person name="Han C."/>
            <person name="Tapia R."/>
            <person name="Land M."/>
            <person name="Hauser L."/>
            <person name="Chang Y.-J."/>
            <person name="Jeffries C."/>
            <person name="Kyrpides N."/>
            <person name="Ivanova N."/>
            <person name="Mikhailova N."/>
            <person name="Mouttaki H."/>
            <person name="Lin L."/>
            <person name="Zhou J."/>
            <person name="Hemme C.L."/>
            <person name="Woyke T."/>
        </authorList>
    </citation>
    <scope>NUCLEOTIDE SEQUENCE [LARGE SCALE GENOMIC DNA]</scope>
    <source>
        <strain evidence="10">WM1</strain>
    </source>
</reference>
<dbReference type="FunFam" id="3.40.50.10490:FF:000015">
    <property type="entry name" value="Glucose-6-phosphate isomerase"/>
    <property type="match status" value="1"/>
</dbReference>
<dbReference type="UniPathway" id="UPA00138"/>
<name>D9R0Q1_LACSW</name>
<keyword evidence="6 8" id="KW-0413">Isomerase</keyword>
<dbReference type="PANTHER" id="PTHR11469:SF1">
    <property type="entry name" value="GLUCOSE-6-PHOSPHATE ISOMERASE"/>
    <property type="match status" value="1"/>
</dbReference>
<gene>
    <name evidence="8" type="primary">pgi</name>
    <name evidence="10" type="ordered locus">Closa_0057</name>
</gene>
<comment type="caution">
    <text evidence="8">Lacks conserved residue(s) required for the propagation of feature annotation.</text>
</comment>
<dbReference type="Proteomes" id="UP000001662">
    <property type="component" value="Chromosome"/>
</dbReference>
<evidence type="ECO:0000256" key="9">
    <source>
        <dbReference type="RuleBase" id="RU000612"/>
    </source>
</evidence>
<dbReference type="KEGG" id="csh:Closa_0057"/>
<comment type="subcellular location">
    <subcellularLocation>
        <location evidence="8">Cytoplasm</location>
    </subcellularLocation>
</comment>